<evidence type="ECO:0000313" key="2">
    <source>
        <dbReference type="Proteomes" id="UP000479710"/>
    </source>
</evidence>
<keyword evidence="2" id="KW-1185">Reference proteome</keyword>
<organism evidence="1 2">
    <name type="scientific">Oryza meyeriana var. granulata</name>
    <dbReference type="NCBI Taxonomy" id="110450"/>
    <lineage>
        <taxon>Eukaryota</taxon>
        <taxon>Viridiplantae</taxon>
        <taxon>Streptophyta</taxon>
        <taxon>Embryophyta</taxon>
        <taxon>Tracheophyta</taxon>
        <taxon>Spermatophyta</taxon>
        <taxon>Magnoliopsida</taxon>
        <taxon>Liliopsida</taxon>
        <taxon>Poales</taxon>
        <taxon>Poaceae</taxon>
        <taxon>BOP clade</taxon>
        <taxon>Oryzoideae</taxon>
        <taxon>Oryzeae</taxon>
        <taxon>Oryzinae</taxon>
        <taxon>Oryza</taxon>
        <taxon>Oryza meyeriana</taxon>
    </lineage>
</organism>
<evidence type="ECO:0000313" key="1">
    <source>
        <dbReference type="EMBL" id="KAF0923306.1"/>
    </source>
</evidence>
<protein>
    <submittedName>
        <fullName evidence="1">Uncharacterized protein</fullName>
    </submittedName>
</protein>
<proteinExistence type="predicted"/>
<dbReference type="Proteomes" id="UP000479710">
    <property type="component" value="Unassembled WGS sequence"/>
</dbReference>
<gene>
    <name evidence="1" type="ORF">E2562_005267</name>
</gene>
<name>A0A6G1EFD8_9ORYZ</name>
<dbReference type="EMBL" id="SPHZ02000003">
    <property type="protein sequence ID" value="KAF0923306.1"/>
    <property type="molecule type" value="Genomic_DNA"/>
</dbReference>
<accession>A0A6G1EFD8</accession>
<reference evidence="1 2" key="1">
    <citation type="submission" date="2019-11" db="EMBL/GenBank/DDBJ databases">
        <title>Whole genome sequence of Oryza granulata.</title>
        <authorList>
            <person name="Li W."/>
        </authorList>
    </citation>
    <scope>NUCLEOTIDE SEQUENCE [LARGE SCALE GENOMIC DNA]</scope>
    <source>
        <strain evidence="2">cv. Menghai</strain>
        <tissue evidence="1">Leaf</tissue>
    </source>
</reference>
<sequence length="76" mass="8028">MQRWYQPCMQEPKPRKEAEEVLSGCGGEEGEAGEVVRAPTIHKGVLVFERGDPGRVSASAAAARTNGEENCAAVAG</sequence>
<dbReference type="AlphaFoldDB" id="A0A6G1EFD8"/>
<comment type="caution">
    <text evidence="1">The sequence shown here is derived from an EMBL/GenBank/DDBJ whole genome shotgun (WGS) entry which is preliminary data.</text>
</comment>
<dbReference type="OrthoDB" id="10520654at2759"/>